<dbReference type="GO" id="GO:0005524">
    <property type="term" value="F:ATP binding"/>
    <property type="evidence" value="ECO:0007669"/>
    <property type="project" value="UniProtKB-KW"/>
</dbReference>
<feature type="domain" description="ABC transporter" evidence="2">
    <location>
        <begin position="48"/>
        <end position="86"/>
    </location>
</feature>
<dbReference type="Proteomes" id="UP001165283">
    <property type="component" value="Unassembled WGS sequence"/>
</dbReference>
<feature type="compositionally biased region" description="Low complexity" evidence="1">
    <location>
        <begin position="212"/>
        <end position="236"/>
    </location>
</feature>
<evidence type="ECO:0000313" key="3">
    <source>
        <dbReference type="EMBL" id="MCO1655158.1"/>
    </source>
</evidence>
<sequence>MSEVDIDAVLVADQGSLDRSAGRHPTPDLARVAALAGLEEAVDDLAAGWDTRVGEGGSTLSGGQRQRVSIARAPLKDAPVVVLDEANAALDAAGHRPPPANRPRRRPDPRPARRSDRRTRAIPPHAGRSPSVAGGAVQRRQPAGQRGGIEPAGAQPVPHDGHVVRGAHRPDPDRGADRSTLGVAGLDHHDRAGLTQPAPGRTHRAAGHDQHAAGAAGDAVAQGPAQVVGGPVAARDGGTRDDGVPGRGVRRPGHRVGPDTTLTPVPRAPAAGRPPPRPRSCRPCASL</sequence>
<dbReference type="SUPFAM" id="SSF52540">
    <property type="entry name" value="P-loop containing nucleoside triphosphate hydrolases"/>
    <property type="match status" value="1"/>
</dbReference>
<feature type="region of interest" description="Disordered" evidence="1">
    <location>
        <begin position="89"/>
        <end position="287"/>
    </location>
</feature>
<organism evidence="3 4">
    <name type="scientific">Pseudonocardia humida</name>
    <dbReference type="NCBI Taxonomy" id="2800819"/>
    <lineage>
        <taxon>Bacteria</taxon>
        <taxon>Bacillati</taxon>
        <taxon>Actinomycetota</taxon>
        <taxon>Actinomycetes</taxon>
        <taxon>Pseudonocardiales</taxon>
        <taxon>Pseudonocardiaceae</taxon>
        <taxon>Pseudonocardia</taxon>
    </lineage>
</organism>
<evidence type="ECO:0000313" key="4">
    <source>
        <dbReference type="Proteomes" id="UP001165283"/>
    </source>
</evidence>
<reference evidence="3" key="1">
    <citation type="submission" date="2021-04" db="EMBL/GenBank/DDBJ databases">
        <title>Pseudonocardia sp. nov., isolated from sandy soil of mangrove forest.</title>
        <authorList>
            <person name="Zan Z."/>
            <person name="Huang R."/>
            <person name="Liu W."/>
        </authorList>
    </citation>
    <scope>NUCLEOTIDE SEQUENCE</scope>
    <source>
        <strain evidence="3">S2-4</strain>
    </source>
</reference>
<dbReference type="EMBL" id="JAGSOV010000019">
    <property type="protein sequence ID" value="MCO1655158.1"/>
    <property type="molecule type" value="Genomic_DNA"/>
</dbReference>
<dbReference type="PANTHER" id="PTHR24221">
    <property type="entry name" value="ATP-BINDING CASSETTE SUB-FAMILY B"/>
    <property type="match status" value="1"/>
</dbReference>
<name>A0ABT0ZWV6_9PSEU</name>
<protein>
    <submittedName>
        <fullName evidence="3">ATP-binding cassette domain-containing protein</fullName>
    </submittedName>
</protein>
<gene>
    <name evidence="3" type="ORF">KDL28_08845</name>
</gene>
<evidence type="ECO:0000256" key="1">
    <source>
        <dbReference type="SAM" id="MobiDB-lite"/>
    </source>
</evidence>
<dbReference type="InterPro" id="IPR027417">
    <property type="entry name" value="P-loop_NTPase"/>
</dbReference>
<keyword evidence="4" id="KW-1185">Reference proteome</keyword>
<dbReference type="PANTHER" id="PTHR24221:SF632">
    <property type="entry name" value="ATP-DEPENDENT LIPID A-CORE FLIPPASE"/>
    <property type="match status" value="1"/>
</dbReference>
<keyword evidence="3" id="KW-0067">ATP-binding</keyword>
<feature type="compositionally biased region" description="Basic and acidic residues" evidence="1">
    <location>
        <begin position="159"/>
        <end position="177"/>
    </location>
</feature>
<dbReference type="InterPro" id="IPR003439">
    <property type="entry name" value="ABC_transporter-like_ATP-bd"/>
</dbReference>
<accession>A0ABT0ZWV6</accession>
<evidence type="ECO:0000259" key="2">
    <source>
        <dbReference type="Pfam" id="PF00005"/>
    </source>
</evidence>
<dbReference type="InterPro" id="IPR039421">
    <property type="entry name" value="Type_1_exporter"/>
</dbReference>
<proteinExistence type="predicted"/>
<keyword evidence="3" id="KW-0547">Nucleotide-binding</keyword>
<dbReference type="Pfam" id="PF00005">
    <property type="entry name" value="ABC_tran"/>
    <property type="match status" value="1"/>
</dbReference>
<comment type="caution">
    <text evidence="3">The sequence shown here is derived from an EMBL/GenBank/DDBJ whole genome shotgun (WGS) entry which is preliminary data.</text>
</comment>
<dbReference type="Gene3D" id="3.40.50.300">
    <property type="entry name" value="P-loop containing nucleotide triphosphate hydrolases"/>
    <property type="match status" value="1"/>
</dbReference>